<feature type="compositionally biased region" description="Basic and acidic residues" evidence="1">
    <location>
        <begin position="494"/>
        <end position="511"/>
    </location>
</feature>
<feature type="region of interest" description="Disordered" evidence="1">
    <location>
        <begin position="469"/>
        <end position="511"/>
    </location>
</feature>
<dbReference type="EMBL" id="CP008944">
    <property type="protein sequence ID" value="AIG63388.1"/>
    <property type="molecule type" value="Genomic_DNA"/>
</dbReference>
<evidence type="ECO:0000256" key="1">
    <source>
        <dbReference type="SAM" id="MobiDB-lite"/>
    </source>
</evidence>
<feature type="region of interest" description="Disordered" evidence="1">
    <location>
        <begin position="260"/>
        <end position="334"/>
    </location>
</feature>
<dbReference type="InterPro" id="IPR036457">
    <property type="entry name" value="PPM-type-like_dom_sf"/>
</dbReference>
<keyword evidence="2" id="KW-0812">Transmembrane</keyword>
<evidence type="ECO:0000256" key="2">
    <source>
        <dbReference type="SAM" id="Phobius"/>
    </source>
</evidence>
<dbReference type="SUPFAM" id="SSF81606">
    <property type="entry name" value="PP2C-like"/>
    <property type="match status" value="1"/>
</dbReference>
<dbReference type="RefSeq" id="WP_038603940.1">
    <property type="nucleotide sequence ID" value="NZ_CP008944.1"/>
</dbReference>
<feature type="compositionally biased region" description="Acidic residues" evidence="1">
    <location>
        <begin position="320"/>
        <end position="332"/>
    </location>
</feature>
<keyword evidence="2" id="KW-1133">Transmembrane helix</keyword>
<dbReference type="InterPro" id="IPR001932">
    <property type="entry name" value="PPM-type_phosphatase-like_dom"/>
</dbReference>
<keyword evidence="2" id="KW-0472">Membrane</keyword>
<reference evidence="4 5" key="1">
    <citation type="submission" date="2014-07" db="EMBL/GenBank/DDBJ databases">
        <title>Complete genome sequence of Corynebacterium atypicum DSM 44849: identifiction of the mycolic acid biosynthesis genes.</title>
        <authorList>
            <person name="Tippelt A."/>
            <person name="Mollmann S."/>
            <person name="Albersmeier A."/>
            <person name="Jaenicke S."/>
            <person name="Ruckert C."/>
            <person name="Tauch A."/>
        </authorList>
    </citation>
    <scope>NUCLEOTIDE SEQUENCE [LARGE SCALE GENOMIC DNA]</scope>
    <source>
        <strain evidence="4 5">R2070</strain>
    </source>
</reference>
<dbReference type="Gene3D" id="3.60.40.10">
    <property type="entry name" value="PPM-type phosphatase domain"/>
    <property type="match status" value="1"/>
</dbReference>
<evidence type="ECO:0000259" key="3">
    <source>
        <dbReference type="PROSITE" id="PS51746"/>
    </source>
</evidence>
<dbReference type="Pfam" id="PF13672">
    <property type="entry name" value="PP2C_2"/>
    <property type="match status" value="1"/>
</dbReference>
<keyword evidence="5" id="KW-1185">Reference proteome</keyword>
<proteinExistence type="predicted"/>
<organism evidence="4 5">
    <name type="scientific">Corynebacterium atypicum</name>
    <dbReference type="NCBI Taxonomy" id="191610"/>
    <lineage>
        <taxon>Bacteria</taxon>
        <taxon>Bacillati</taxon>
        <taxon>Actinomycetota</taxon>
        <taxon>Actinomycetes</taxon>
        <taxon>Mycobacteriales</taxon>
        <taxon>Corynebacteriaceae</taxon>
        <taxon>Corynebacterium</taxon>
    </lineage>
</organism>
<feature type="domain" description="PPM-type phosphatase" evidence="3">
    <location>
        <begin position="6"/>
        <end position="235"/>
    </location>
</feature>
<evidence type="ECO:0000313" key="5">
    <source>
        <dbReference type="Proteomes" id="UP000028504"/>
    </source>
</evidence>
<name>A0ABN4DBB2_9CORY</name>
<dbReference type="SMART" id="SM00331">
    <property type="entry name" value="PP2C_SIG"/>
    <property type="match status" value="1"/>
</dbReference>
<dbReference type="Proteomes" id="UP000028504">
    <property type="component" value="Chromosome"/>
</dbReference>
<dbReference type="CDD" id="cd00143">
    <property type="entry name" value="PP2Cc"/>
    <property type="match status" value="1"/>
</dbReference>
<sequence>MTLRLDYTVASDRGLVRGNNEDSAYAGPHLLALADGMGGHAAGEVASSVMIAHLECLDTDPGDNDMAALLGAVADDANAAIAEEVGEHPDHEGMGTTLTALLFNGRQLAMCHVGDSRGYRLRDGELEQITVDDTYVQSLVAEGKLAAEDVSTHPRRSLILKAYTGCPVEPTLMTFDARAGDRWLLCSDGLSDPVTHETIRDALAEGSPDTAAERLIELALRSGGPDNVTVVVADIVNEDERSASDERFRALPTHPATAGALLGEQEEKTHPETPAGRAAALRRRPQAIQPSGSPHADGGRRSQQSAGVGGPRSDAGFAQEADEEDEAGEDADGSPRGVRWALVIGLLMVALVVIAGGWWTYDKASKTYFVTTDETSRLIVERGVDFSVFGRDLHSPHQAACLSPEGSVQLVAAGAGAGGTACTPFRLTDLPEATRGQVENLPSGSYDEITGQLRRLADAALPACVNRTADPRTTIGADPRPQAEKGQPGGTTPVERDRLGHPGVDCREVSR</sequence>
<evidence type="ECO:0000313" key="4">
    <source>
        <dbReference type="EMBL" id="AIG63388.1"/>
    </source>
</evidence>
<feature type="transmembrane region" description="Helical" evidence="2">
    <location>
        <begin position="340"/>
        <end position="361"/>
    </location>
</feature>
<gene>
    <name evidence="4" type="ORF">CATYP_00190</name>
</gene>
<dbReference type="SMART" id="SM00332">
    <property type="entry name" value="PP2Cc"/>
    <property type="match status" value="1"/>
</dbReference>
<accession>A0ABN4DBB2</accession>
<protein>
    <submittedName>
        <fullName evidence="4">Protein phosphatase</fullName>
    </submittedName>
</protein>
<dbReference type="PROSITE" id="PS51746">
    <property type="entry name" value="PPM_2"/>
    <property type="match status" value="1"/>
</dbReference>